<dbReference type="Proteomes" id="UP000799118">
    <property type="component" value="Unassembled WGS sequence"/>
</dbReference>
<proteinExistence type="predicted"/>
<name>A0A6A4HIM9_9AGAR</name>
<keyword evidence="1" id="KW-0472">Membrane</keyword>
<feature type="transmembrane region" description="Helical" evidence="1">
    <location>
        <begin position="49"/>
        <end position="75"/>
    </location>
</feature>
<reference evidence="2" key="1">
    <citation type="journal article" date="2019" name="Environ. Microbiol.">
        <title>Fungal ecological strategies reflected in gene transcription - a case study of two litter decomposers.</title>
        <authorList>
            <person name="Barbi F."/>
            <person name="Kohler A."/>
            <person name="Barry K."/>
            <person name="Baskaran P."/>
            <person name="Daum C."/>
            <person name="Fauchery L."/>
            <person name="Ihrmark K."/>
            <person name="Kuo A."/>
            <person name="LaButti K."/>
            <person name="Lipzen A."/>
            <person name="Morin E."/>
            <person name="Grigoriev I.V."/>
            <person name="Henrissat B."/>
            <person name="Lindahl B."/>
            <person name="Martin F."/>
        </authorList>
    </citation>
    <scope>NUCLEOTIDE SEQUENCE</scope>
    <source>
        <strain evidence="2">JB14</strain>
    </source>
</reference>
<gene>
    <name evidence="2" type="ORF">BT96DRAFT_721686</name>
</gene>
<keyword evidence="1" id="KW-1133">Transmembrane helix</keyword>
<protein>
    <submittedName>
        <fullName evidence="2">Uncharacterized protein</fullName>
    </submittedName>
</protein>
<dbReference type="AlphaFoldDB" id="A0A6A4HIM9"/>
<evidence type="ECO:0000313" key="2">
    <source>
        <dbReference type="EMBL" id="KAE9398662.1"/>
    </source>
</evidence>
<dbReference type="EMBL" id="ML769479">
    <property type="protein sequence ID" value="KAE9398662.1"/>
    <property type="molecule type" value="Genomic_DNA"/>
</dbReference>
<evidence type="ECO:0000256" key="1">
    <source>
        <dbReference type="SAM" id="Phobius"/>
    </source>
</evidence>
<accession>A0A6A4HIM9</accession>
<organism evidence="2 3">
    <name type="scientific">Gymnopus androsaceus JB14</name>
    <dbReference type="NCBI Taxonomy" id="1447944"/>
    <lineage>
        <taxon>Eukaryota</taxon>
        <taxon>Fungi</taxon>
        <taxon>Dikarya</taxon>
        <taxon>Basidiomycota</taxon>
        <taxon>Agaricomycotina</taxon>
        <taxon>Agaricomycetes</taxon>
        <taxon>Agaricomycetidae</taxon>
        <taxon>Agaricales</taxon>
        <taxon>Marasmiineae</taxon>
        <taxon>Omphalotaceae</taxon>
        <taxon>Gymnopus</taxon>
    </lineage>
</organism>
<keyword evidence="1" id="KW-0812">Transmembrane</keyword>
<evidence type="ECO:0000313" key="3">
    <source>
        <dbReference type="Proteomes" id="UP000799118"/>
    </source>
</evidence>
<keyword evidence="3" id="KW-1185">Reference proteome</keyword>
<sequence length="87" mass="9481">MIYILCFPPQIYIYFAKTCHSNSRFFGNRFDLPLPKVGFKGHTPINAGIGGVLAVISLPSLVGIVPPLAVSLLPAPSMSFRYSSRLV</sequence>